<dbReference type="Proteomes" id="UP000664417">
    <property type="component" value="Unassembled WGS sequence"/>
</dbReference>
<feature type="transmembrane region" description="Helical" evidence="1">
    <location>
        <begin position="56"/>
        <end position="79"/>
    </location>
</feature>
<feature type="transmembrane region" description="Helical" evidence="1">
    <location>
        <begin position="174"/>
        <end position="189"/>
    </location>
</feature>
<feature type="transmembrane region" description="Helical" evidence="1">
    <location>
        <begin position="6"/>
        <end position="21"/>
    </location>
</feature>
<evidence type="ECO:0000313" key="2">
    <source>
        <dbReference type="EMBL" id="MBO1322244.1"/>
    </source>
</evidence>
<protein>
    <submittedName>
        <fullName evidence="2">Oligosaccharide repeat unit polymerase</fullName>
    </submittedName>
</protein>
<gene>
    <name evidence="2" type="ORF">J3U88_27465</name>
</gene>
<organism evidence="2 3">
    <name type="scientific">Acanthopleuribacter pedis</name>
    <dbReference type="NCBI Taxonomy" id="442870"/>
    <lineage>
        <taxon>Bacteria</taxon>
        <taxon>Pseudomonadati</taxon>
        <taxon>Acidobacteriota</taxon>
        <taxon>Holophagae</taxon>
        <taxon>Acanthopleuribacterales</taxon>
        <taxon>Acanthopleuribacteraceae</taxon>
        <taxon>Acanthopleuribacter</taxon>
    </lineage>
</organism>
<feature type="transmembrane region" description="Helical" evidence="1">
    <location>
        <begin position="364"/>
        <end position="383"/>
    </location>
</feature>
<feature type="transmembrane region" description="Helical" evidence="1">
    <location>
        <begin position="146"/>
        <end position="167"/>
    </location>
</feature>
<comment type="caution">
    <text evidence="2">The sequence shown here is derived from an EMBL/GenBank/DDBJ whole genome shotgun (WGS) entry which is preliminary data.</text>
</comment>
<dbReference type="EMBL" id="JAFREP010000033">
    <property type="protein sequence ID" value="MBO1322244.1"/>
    <property type="molecule type" value="Genomic_DNA"/>
</dbReference>
<dbReference type="Pfam" id="PF01901">
    <property type="entry name" value="O_anti_polymase"/>
    <property type="match status" value="1"/>
</dbReference>
<name>A0A8J7U6S7_9BACT</name>
<keyword evidence="3" id="KW-1185">Reference proteome</keyword>
<evidence type="ECO:0000256" key="1">
    <source>
        <dbReference type="SAM" id="Phobius"/>
    </source>
</evidence>
<proteinExistence type="predicted"/>
<reference evidence="2" key="1">
    <citation type="submission" date="2021-03" db="EMBL/GenBank/DDBJ databases">
        <authorList>
            <person name="Wang G."/>
        </authorList>
    </citation>
    <scope>NUCLEOTIDE SEQUENCE</scope>
    <source>
        <strain evidence="2">KCTC 12899</strain>
    </source>
</reference>
<feature type="transmembrane region" description="Helical" evidence="1">
    <location>
        <begin position="99"/>
        <end position="119"/>
    </location>
</feature>
<dbReference type="AlphaFoldDB" id="A0A8J7U6S7"/>
<feature type="transmembrane region" description="Helical" evidence="1">
    <location>
        <begin position="33"/>
        <end position="50"/>
    </location>
</feature>
<feature type="transmembrane region" description="Helical" evidence="1">
    <location>
        <begin position="337"/>
        <end position="357"/>
    </location>
</feature>
<dbReference type="InterPro" id="IPR002760">
    <property type="entry name" value="O_anti_polymase"/>
</dbReference>
<keyword evidence="1" id="KW-0472">Membrane</keyword>
<dbReference type="RefSeq" id="WP_207862216.1">
    <property type="nucleotide sequence ID" value="NZ_JAFREP010000033.1"/>
</dbReference>
<keyword evidence="1" id="KW-1133">Transmembrane helix</keyword>
<keyword evidence="1" id="KW-0812">Transmembrane</keyword>
<evidence type="ECO:0000313" key="3">
    <source>
        <dbReference type="Proteomes" id="UP000664417"/>
    </source>
</evidence>
<dbReference type="NCBIfam" id="TIGR04370">
    <property type="entry name" value="glyco_rpt_poly"/>
    <property type="match status" value="1"/>
</dbReference>
<feature type="transmembrane region" description="Helical" evidence="1">
    <location>
        <begin position="220"/>
        <end position="242"/>
    </location>
</feature>
<feature type="transmembrane region" description="Helical" evidence="1">
    <location>
        <begin position="389"/>
        <end position="406"/>
    </location>
</feature>
<sequence length="428" mass="50019">MIFVTLMAIAFLGLFLSKWLFDDFFTPPAIYNFFWNLAIAFLSLNLVRYHPVGTEAWTAIGASYTAFMGGSALVAVYALQRPAWLTNQTRLAYINRSRFETALFAMFAVGILGFVMQLFHLHQQFGLATFFTDPQRARELHSNVRFLGFFNLLNVANFVFGLMYLALYRKPRRWIIAILFWSLATAFFTTDRTRLFYMAIWSFYVVVYSQRRVNISFRFALASSSVVLGLLGMFMLIARLYVKEAYDYNRQFLRYPELGPLNDIYIYLTGSFPVLQQFLTDKWDWTYGKHTFAPVVTFMELLVPHFEREVLVGKFYWVPIHLNVCTYLETFYKDWGFLGLIFGPLVCGIVSMWIYMAMRQRRNLFTVFFAGLISFCVTISVFINFYSQIATWFFVAVGYIVYRWSYSTEPEDPAHFRAGVTMPPPSIR</sequence>
<accession>A0A8J7U6S7</accession>